<evidence type="ECO:0000256" key="1">
    <source>
        <dbReference type="ARBA" id="ARBA00006625"/>
    </source>
</evidence>
<gene>
    <name evidence="4" type="ORF">FC80_GL000141</name>
</gene>
<dbReference type="OrthoDB" id="9794717at2"/>
<keyword evidence="2" id="KW-0378">Hydrolase</keyword>
<dbReference type="STRING" id="1423729.FC80_GL000141"/>
<comment type="caution">
    <text evidence="4">The sequence shown here is derived from an EMBL/GenBank/DDBJ whole genome shotgun (WGS) entry which is preliminary data.</text>
</comment>
<organism evidence="4 5">
    <name type="scientific">Liquorilactobacillus cacaonum DSM 21116</name>
    <dbReference type="NCBI Taxonomy" id="1423729"/>
    <lineage>
        <taxon>Bacteria</taxon>
        <taxon>Bacillati</taxon>
        <taxon>Bacillota</taxon>
        <taxon>Bacilli</taxon>
        <taxon>Lactobacillales</taxon>
        <taxon>Lactobacillaceae</taxon>
        <taxon>Liquorilactobacillus</taxon>
    </lineage>
</organism>
<dbReference type="InterPro" id="IPR029055">
    <property type="entry name" value="Ntn_hydrolases_N"/>
</dbReference>
<evidence type="ECO:0000256" key="2">
    <source>
        <dbReference type="ARBA" id="ARBA00022801"/>
    </source>
</evidence>
<keyword evidence="5" id="KW-1185">Reference proteome</keyword>
<dbReference type="AlphaFoldDB" id="A0A0R2CV20"/>
<proteinExistence type="inferred from homology"/>
<dbReference type="InterPro" id="IPR029132">
    <property type="entry name" value="CBAH/NAAA_C"/>
</dbReference>
<dbReference type="InterPro" id="IPR052193">
    <property type="entry name" value="Peptidase_C59"/>
</dbReference>
<accession>A0A0R2CV20</accession>
<feature type="domain" description="Choloylglycine hydrolase/NAAA C-terminal" evidence="3">
    <location>
        <begin position="2"/>
        <end position="300"/>
    </location>
</feature>
<dbReference type="EMBL" id="AYZE01000008">
    <property type="protein sequence ID" value="KRM91961.1"/>
    <property type="molecule type" value="Genomic_DNA"/>
</dbReference>
<dbReference type="PATRIC" id="fig|1423729.3.peg.143"/>
<dbReference type="PANTHER" id="PTHR35527">
    <property type="entry name" value="CHOLOYLGLYCINE HYDROLASE"/>
    <property type="match status" value="1"/>
</dbReference>
<reference evidence="4 5" key="1">
    <citation type="journal article" date="2015" name="Genome Announc.">
        <title>Expanding the biotechnology potential of lactobacilli through comparative genomics of 213 strains and associated genera.</title>
        <authorList>
            <person name="Sun Z."/>
            <person name="Harris H.M."/>
            <person name="McCann A."/>
            <person name="Guo C."/>
            <person name="Argimon S."/>
            <person name="Zhang W."/>
            <person name="Yang X."/>
            <person name="Jeffery I.B."/>
            <person name="Cooney J.C."/>
            <person name="Kagawa T.F."/>
            <person name="Liu W."/>
            <person name="Song Y."/>
            <person name="Salvetti E."/>
            <person name="Wrobel A."/>
            <person name="Rasinkangas P."/>
            <person name="Parkhill J."/>
            <person name="Rea M.C."/>
            <person name="O'Sullivan O."/>
            <person name="Ritari J."/>
            <person name="Douillard F.P."/>
            <person name="Paul Ross R."/>
            <person name="Yang R."/>
            <person name="Briner A.E."/>
            <person name="Felis G.E."/>
            <person name="de Vos W.M."/>
            <person name="Barrangou R."/>
            <person name="Klaenhammer T.R."/>
            <person name="Caufield P.W."/>
            <person name="Cui Y."/>
            <person name="Zhang H."/>
            <person name="O'Toole P.W."/>
        </authorList>
    </citation>
    <scope>NUCLEOTIDE SEQUENCE [LARGE SCALE GENOMIC DNA]</scope>
    <source>
        <strain evidence="4 5">DSM 21116</strain>
    </source>
</reference>
<sequence>MCTTILQTANDGSHVFSRTMDWKSLQAGPIFVPRDFKWQSDFNNQNFKNKYAILGTGKKRQFEIDISDGINERGLSVQKLTFSHGAILDKQLSDNHIGLAPFELPFYLLGMYGSVIEVLQNIADIQLMVGENAVRKYENPHLHYALTDETGRFIILEPNQSPLKVIENNYGVVTNAVNFANQVQQLADYLNVRSDLAEQKMLPQKISDGSFAAKKVPTSAYTPTGRFLRAVYYRERADVAQDETENIISSWHILNSVVVPKSKNYQTNYTVYRVAYGVESRRYFFESYNSLKPIQLRLTNEMAMRKSLKIYEIADRLSLD</sequence>
<name>A0A0R2CV20_9LACO</name>
<comment type="similarity">
    <text evidence="1">Belongs to the peptidase C59 family.</text>
</comment>
<dbReference type="Proteomes" id="UP000051131">
    <property type="component" value="Unassembled WGS sequence"/>
</dbReference>
<dbReference type="SUPFAM" id="SSF56235">
    <property type="entry name" value="N-terminal nucleophile aminohydrolases (Ntn hydrolases)"/>
    <property type="match status" value="1"/>
</dbReference>
<dbReference type="PANTHER" id="PTHR35527:SF2">
    <property type="entry name" value="HYDROLASE"/>
    <property type="match status" value="1"/>
</dbReference>
<dbReference type="Pfam" id="PF02275">
    <property type="entry name" value="CBAH"/>
    <property type="match status" value="1"/>
</dbReference>
<evidence type="ECO:0000259" key="3">
    <source>
        <dbReference type="Pfam" id="PF02275"/>
    </source>
</evidence>
<dbReference type="Gene3D" id="3.60.60.10">
    <property type="entry name" value="Penicillin V Acylase, Chain A"/>
    <property type="match status" value="1"/>
</dbReference>
<protein>
    <submittedName>
        <fullName evidence="4">Penicillin V acylase related amidase</fullName>
    </submittedName>
</protein>
<dbReference type="GO" id="GO:0016787">
    <property type="term" value="F:hydrolase activity"/>
    <property type="evidence" value="ECO:0007669"/>
    <property type="project" value="UniProtKB-KW"/>
</dbReference>
<dbReference type="RefSeq" id="WP_057828438.1">
    <property type="nucleotide sequence ID" value="NZ_AYZE01000008.1"/>
</dbReference>
<evidence type="ECO:0000313" key="4">
    <source>
        <dbReference type="EMBL" id="KRM91961.1"/>
    </source>
</evidence>
<evidence type="ECO:0000313" key="5">
    <source>
        <dbReference type="Proteomes" id="UP000051131"/>
    </source>
</evidence>